<evidence type="ECO:0000313" key="2">
    <source>
        <dbReference type="EMBL" id="GBF33589.1"/>
    </source>
</evidence>
<protein>
    <submittedName>
        <fullName evidence="2">Uncharacterized protein</fullName>
    </submittedName>
</protein>
<keyword evidence="1" id="KW-0812">Transmembrane</keyword>
<feature type="transmembrane region" description="Helical" evidence="1">
    <location>
        <begin position="29"/>
        <end position="51"/>
    </location>
</feature>
<keyword evidence="3" id="KW-1185">Reference proteome</keyword>
<dbReference type="Proteomes" id="UP000239549">
    <property type="component" value="Unassembled WGS sequence"/>
</dbReference>
<evidence type="ECO:0000256" key="1">
    <source>
        <dbReference type="SAM" id="Phobius"/>
    </source>
</evidence>
<comment type="caution">
    <text evidence="2">The sequence shown here is derived from an EMBL/GenBank/DDBJ whole genome shotgun (WGS) entry which is preliminary data.</text>
</comment>
<keyword evidence="1" id="KW-1133">Transmembrane helix</keyword>
<feature type="transmembrane region" description="Helical" evidence="1">
    <location>
        <begin position="121"/>
        <end position="140"/>
    </location>
</feature>
<dbReference type="OrthoDB" id="2628935at2"/>
<reference evidence="3" key="1">
    <citation type="submission" date="2018-02" db="EMBL/GenBank/DDBJ databases">
        <title>Genome sequence of Desulfocucumis palustris strain NAW-5.</title>
        <authorList>
            <person name="Watanabe M."/>
            <person name="Kojima H."/>
            <person name="Fukui M."/>
        </authorList>
    </citation>
    <scope>NUCLEOTIDE SEQUENCE [LARGE SCALE GENOMIC DNA]</scope>
    <source>
        <strain evidence="3">NAW-5</strain>
    </source>
</reference>
<dbReference type="InterPro" id="IPR048147">
    <property type="entry name" value="CBO0543-like"/>
</dbReference>
<dbReference type="RefSeq" id="WP_104371958.1">
    <property type="nucleotide sequence ID" value="NZ_BFAV01000104.1"/>
</dbReference>
<dbReference type="EMBL" id="BFAV01000104">
    <property type="protein sequence ID" value="GBF33589.1"/>
    <property type="molecule type" value="Genomic_DNA"/>
</dbReference>
<gene>
    <name evidence="2" type="ORF">DCCM_2695</name>
</gene>
<keyword evidence="1" id="KW-0472">Membrane</keyword>
<evidence type="ECO:0000313" key="3">
    <source>
        <dbReference type="Proteomes" id="UP000239549"/>
    </source>
</evidence>
<feature type="transmembrane region" description="Helical" evidence="1">
    <location>
        <begin position="93"/>
        <end position="114"/>
    </location>
</feature>
<feature type="transmembrane region" description="Helical" evidence="1">
    <location>
        <begin position="63"/>
        <end position="81"/>
    </location>
</feature>
<dbReference type="NCBIfam" id="NF041644">
    <property type="entry name" value="CBO0543_fam"/>
    <property type="match status" value="1"/>
</dbReference>
<organism evidence="2 3">
    <name type="scientific">Desulfocucumis palustris</name>
    <dbReference type="NCBI Taxonomy" id="1898651"/>
    <lineage>
        <taxon>Bacteria</taxon>
        <taxon>Bacillati</taxon>
        <taxon>Bacillota</taxon>
        <taxon>Clostridia</taxon>
        <taxon>Eubacteriales</taxon>
        <taxon>Desulfocucumaceae</taxon>
        <taxon>Desulfocucumis</taxon>
    </lineage>
</organism>
<name>A0A2L2XBA7_9FIRM</name>
<proteinExistence type="predicted"/>
<sequence>MIFMLTSFILSWIIFGLFADKKRFLGQLPTCYFAMILGFLTDFLVEAYPLWEYTAANKWEHFFVEYLDELGIYFVITYLFLQTLPKQKTFSTMFLHIFIWTIPSLLIELVALKIKAMEHHLWWNIYYSYICDWFLYFIFYKHHQLYAKEFPSTTRP</sequence>
<dbReference type="AlphaFoldDB" id="A0A2L2XBA7"/>
<accession>A0A2L2XBA7</accession>